<dbReference type="Gene3D" id="3.30.70.1070">
    <property type="entry name" value="Sporulation related repeat"/>
    <property type="match status" value="1"/>
</dbReference>
<dbReference type="EMBL" id="FUWG01000004">
    <property type="protein sequence ID" value="SJZ31838.1"/>
    <property type="molecule type" value="Genomic_DNA"/>
</dbReference>
<dbReference type="OrthoDB" id="360945at2"/>
<dbReference type="InterPro" id="IPR007730">
    <property type="entry name" value="SPOR-like_dom"/>
</dbReference>
<feature type="transmembrane region" description="Helical" evidence="2">
    <location>
        <begin position="7"/>
        <end position="28"/>
    </location>
</feature>
<dbReference type="PROSITE" id="PS51724">
    <property type="entry name" value="SPOR"/>
    <property type="match status" value="1"/>
</dbReference>
<dbReference type="Proteomes" id="UP000190423">
    <property type="component" value="Unassembled WGS sequence"/>
</dbReference>
<name>A0A1T4JNW2_TREPO</name>
<gene>
    <name evidence="4" type="ORF">SAMN02745149_00651</name>
</gene>
<evidence type="ECO:0000256" key="2">
    <source>
        <dbReference type="SAM" id="Phobius"/>
    </source>
</evidence>
<feature type="region of interest" description="Disordered" evidence="1">
    <location>
        <begin position="177"/>
        <end position="203"/>
    </location>
</feature>
<feature type="domain" description="SPOR" evidence="3">
    <location>
        <begin position="215"/>
        <end position="297"/>
    </location>
</feature>
<keyword evidence="2" id="KW-0812">Transmembrane</keyword>
<evidence type="ECO:0000256" key="1">
    <source>
        <dbReference type="SAM" id="MobiDB-lite"/>
    </source>
</evidence>
<keyword evidence="5" id="KW-1185">Reference proteome</keyword>
<sequence>MEQKRTLWIIAAVGVFLLVVLGAALVLYSPASRASQTIAGYSTERGTSSNGWISLAPSAPVQQKTQDEILSDIQTDTKENESSISDFTAISDSEETDGQERKVGELTVYADNATIYSANTKNEPSAYAQDVPQKIINNTTTIDLTAAPKEPVMAHNVLPKSEPAKEAVQKVRQAPARRIAESTQPSKIIAQAEKTPAQKKQTVQKTPEKPAIAKQAEQTQYWVQVTSLTSRKSADTAREVLDENKITADVFTYTDAKGQLFYRVRVGPYTTKSEAEYWQAKIARIDTFKNTSSYVASTKTAVN</sequence>
<evidence type="ECO:0000259" key="3">
    <source>
        <dbReference type="PROSITE" id="PS51724"/>
    </source>
</evidence>
<protein>
    <submittedName>
        <fullName evidence="4">Sporulation related domain-containing protein</fullName>
    </submittedName>
</protein>
<evidence type="ECO:0000313" key="4">
    <source>
        <dbReference type="EMBL" id="SJZ31838.1"/>
    </source>
</evidence>
<keyword evidence="2" id="KW-1133">Transmembrane helix</keyword>
<proteinExistence type="predicted"/>
<dbReference type="Pfam" id="PF05036">
    <property type="entry name" value="SPOR"/>
    <property type="match status" value="1"/>
</dbReference>
<dbReference type="AlphaFoldDB" id="A0A1T4JNW2"/>
<dbReference type="InterPro" id="IPR036680">
    <property type="entry name" value="SPOR-like_sf"/>
</dbReference>
<dbReference type="GeneID" id="78315964"/>
<evidence type="ECO:0000313" key="5">
    <source>
        <dbReference type="Proteomes" id="UP000190423"/>
    </source>
</evidence>
<dbReference type="GO" id="GO:0042834">
    <property type="term" value="F:peptidoglycan binding"/>
    <property type="evidence" value="ECO:0007669"/>
    <property type="project" value="InterPro"/>
</dbReference>
<dbReference type="STRING" id="261392.SAMN02745149_00651"/>
<organism evidence="4 5">
    <name type="scientific">Treponema porcinum</name>
    <dbReference type="NCBI Taxonomy" id="261392"/>
    <lineage>
        <taxon>Bacteria</taxon>
        <taxon>Pseudomonadati</taxon>
        <taxon>Spirochaetota</taxon>
        <taxon>Spirochaetia</taxon>
        <taxon>Spirochaetales</taxon>
        <taxon>Treponemataceae</taxon>
        <taxon>Treponema</taxon>
    </lineage>
</organism>
<dbReference type="SUPFAM" id="SSF110997">
    <property type="entry name" value="Sporulation related repeat"/>
    <property type="match status" value="1"/>
</dbReference>
<reference evidence="4 5" key="1">
    <citation type="submission" date="2017-02" db="EMBL/GenBank/DDBJ databases">
        <authorList>
            <person name="Peterson S.W."/>
        </authorList>
    </citation>
    <scope>NUCLEOTIDE SEQUENCE [LARGE SCALE GENOMIC DNA]</scope>
    <source>
        <strain evidence="4 5">ATCC BAA-908</strain>
    </source>
</reference>
<dbReference type="RefSeq" id="WP_078932571.1">
    <property type="nucleotide sequence ID" value="NZ_FUWG01000004.1"/>
</dbReference>
<accession>A0A1T4JNW2</accession>
<keyword evidence="2" id="KW-0472">Membrane</keyword>